<dbReference type="OrthoDB" id="2390897at2"/>
<comment type="caution">
    <text evidence="1">The sequence shown here is derived from an EMBL/GenBank/DDBJ whole genome shotgun (WGS) entry which is preliminary data.</text>
</comment>
<dbReference type="AlphaFoldDB" id="A0A6N8TX89"/>
<reference evidence="1 2" key="1">
    <citation type="submission" date="2019-12" db="EMBL/GenBank/DDBJ databases">
        <title>Salinicoccus cyprini sp. nov., isolated from gastro-intestinal tract of mirror carp, Cyprinus carpio var. specularis, collected from Gobind Sagar Reservoir, Himachal Pradesh, India.</title>
        <authorList>
            <person name="Talwar C."/>
            <person name="Singh A.K."/>
            <person name="Lal R."/>
            <person name="Negi R.K."/>
        </authorList>
    </citation>
    <scope>NUCLEOTIDE SEQUENCE [LARGE SCALE GENOMIC DNA]</scope>
    <source>
        <strain evidence="1 2">J-82</strain>
    </source>
</reference>
<sequence>MTEPLDHQSTGYFVEEYESVEKLLCERGWTLEECLERINDPQHIIKDFPVVVYENPDLSIFKLGYLEEGLTPLNVLDGLKRSII</sequence>
<organism evidence="1 2">
    <name type="scientific">Salinicoccus hispanicus</name>
    <dbReference type="NCBI Taxonomy" id="157225"/>
    <lineage>
        <taxon>Bacteria</taxon>
        <taxon>Bacillati</taxon>
        <taxon>Bacillota</taxon>
        <taxon>Bacilli</taxon>
        <taxon>Bacillales</taxon>
        <taxon>Staphylococcaceae</taxon>
        <taxon>Salinicoccus</taxon>
    </lineage>
</organism>
<gene>
    <name evidence="1" type="ORF">GQ671_04500</name>
</gene>
<evidence type="ECO:0000313" key="1">
    <source>
        <dbReference type="EMBL" id="MXQ50558.1"/>
    </source>
</evidence>
<evidence type="ECO:0000313" key="2">
    <source>
        <dbReference type="Proteomes" id="UP000436284"/>
    </source>
</evidence>
<dbReference type="RefSeq" id="WP_160653271.1">
    <property type="nucleotide sequence ID" value="NZ_JBHRWU010000001.1"/>
</dbReference>
<dbReference type="EMBL" id="WUUK01000001">
    <property type="protein sequence ID" value="MXQ50558.1"/>
    <property type="molecule type" value="Genomic_DNA"/>
</dbReference>
<name>A0A6N8TX89_9STAP</name>
<proteinExistence type="predicted"/>
<accession>A0A6N8TX89</accession>
<dbReference type="Proteomes" id="UP000436284">
    <property type="component" value="Unassembled WGS sequence"/>
</dbReference>
<keyword evidence="2" id="KW-1185">Reference proteome</keyword>
<protein>
    <submittedName>
        <fullName evidence="1">Uncharacterized protein</fullName>
    </submittedName>
</protein>